<organism evidence="1">
    <name type="scientific">Marseillevirus sp</name>
    <dbReference type="NCBI Taxonomy" id="2809551"/>
    <lineage>
        <taxon>Viruses</taxon>
        <taxon>Varidnaviria</taxon>
        <taxon>Bamfordvirae</taxon>
        <taxon>Nucleocytoviricota</taxon>
        <taxon>Megaviricetes</taxon>
        <taxon>Pimascovirales</taxon>
        <taxon>Pimascovirales incertae sedis</taxon>
        <taxon>Marseilleviridae</taxon>
        <taxon>Marseillevirus</taxon>
    </lineage>
</organism>
<dbReference type="EMBL" id="OR343188">
    <property type="protein sequence ID" value="WNL49590.1"/>
    <property type="molecule type" value="Genomic_DNA"/>
</dbReference>
<accession>A0AA96J2X4</accession>
<reference evidence="1" key="1">
    <citation type="submission" date="2023-07" db="EMBL/GenBank/DDBJ databases">
        <authorList>
            <person name="Xia Y."/>
        </authorList>
    </citation>
    <scope>NUCLEOTIDE SEQUENCE</scope>
    <source>
        <strain evidence="1">F</strain>
    </source>
</reference>
<evidence type="ECO:0000313" key="1">
    <source>
        <dbReference type="EMBL" id="WNL49590.1"/>
    </source>
</evidence>
<proteinExistence type="predicted"/>
<name>A0AA96J2X4_9VIRU</name>
<gene>
    <name evidence="1" type="ORF">MarFTMF_074</name>
</gene>
<protein>
    <submittedName>
        <fullName evidence="1">Peptidase</fullName>
    </submittedName>
</protein>
<sequence>MNSSIKREFSVSRDLYVPVYRSAASVPQPSTGSIAYDNSTQATILSNGISWYSPASSSAPGSLGAVYGTTSATDPSATGLGYQCGTAAGENVFVGTGAGQNMTGTQTGLTFVGVDAGNLSQSVNNKTIVGRSAGVSSTQQNGTGVGRSVLGVGTGSGCVAIGDFSQNANTGSRSCSIGTNTLGIALGPVYNDCVAIGYERLQSTQTGTGLINIGSSMTPWDSGTSTNVIYIGGGSTLSSNITNVIALGSGTFAGAAVANNTFAVADDITQWRSLGLTVSASANVLQFDPVTGLITQAASSRRFKQDIEDADERVPSLANAKVCTYKIDGSTEHGVIAEDIPEFYACSDKEGINGVMMTRIIMALLCEVQKLKKEITEEKVSKKK</sequence>